<evidence type="ECO:0000256" key="1">
    <source>
        <dbReference type="SAM" id="SignalP"/>
    </source>
</evidence>
<dbReference type="EMBL" id="FOOX01000006">
    <property type="protein sequence ID" value="SFG57364.1"/>
    <property type="molecule type" value="Genomic_DNA"/>
</dbReference>
<keyword evidence="1" id="KW-0732">Signal</keyword>
<proteinExistence type="predicted"/>
<dbReference type="PRINTS" id="PR00691">
    <property type="entry name" value="ADHESINB"/>
</dbReference>
<dbReference type="Gene3D" id="3.40.50.1980">
    <property type="entry name" value="Nitrogenase molybdenum iron protein domain"/>
    <property type="match status" value="2"/>
</dbReference>
<dbReference type="RefSeq" id="WP_092471278.1">
    <property type="nucleotide sequence ID" value="NZ_FOOX01000006.1"/>
</dbReference>
<evidence type="ECO:0000313" key="2">
    <source>
        <dbReference type="EMBL" id="SFG57364.1"/>
    </source>
</evidence>
<feature type="chain" id="PRO_5011704573" evidence="1">
    <location>
        <begin position="30"/>
        <end position="289"/>
    </location>
</feature>
<accession>A0A1I2SXB9</accession>
<dbReference type="PANTHER" id="PTHR42953">
    <property type="entry name" value="HIGH-AFFINITY ZINC UPTAKE SYSTEM PROTEIN ZNUA-RELATED"/>
    <property type="match status" value="1"/>
</dbReference>
<dbReference type="InterPro" id="IPR050492">
    <property type="entry name" value="Bact_metal-bind_prot9"/>
</dbReference>
<keyword evidence="3" id="KW-1185">Reference proteome</keyword>
<evidence type="ECO:0000313" key="3">
    <source>
        <dbReference type="Proteomes" id="UP000199337"/>
    </source>
</evidence>
<dbReference type="GO" id="GO:0046872">
    <property type="term" value="F:metal ion binding"/>
    <property type="evidence" value="ECO:0007669"/>
    <property type="project" value="InterPro"/>
</dbReference>
<dbReference type="GO" id="GO:0007155">
    <property type="term" value="P:cell adhesion"/>
    <property type="evidence" value="ECO:0007669"/>
    <property type="project" value="InterPro"/>
</dbReference>
<organism evidence="2 3">
    <name type="scientific">Desulfotruncus arcticus DSM 17038</name>
    <dbReference type="NCBI Taxonomy" id="1121424"/>
    <lineage>
        <taxon>Bacteria</taxon>
        <taxon>Bacillati</taxon>
        <taxon>Bacillota</taxon>
        <taxon>Clostridia</taxon>
        <taxon>Eubacteriales</taxon>
        <taxon>Desulfallaceae</taxon>
        <taxon>Desulfotruncus</taxon>
    </lineage>
</organism>
<feature type="signal peptide" evidence="1">
    <location>
        <begin position="1"/>
        <end position="29"/>
    </location>
</feature>
<dbReference type="Proteomes" id="UP000199337">
    <property type="component" value="Unassembled WGS sequence"/>
</dbReference>
<dbReference type="Pfam" id="PF01297">
    <property type="entry name" value="ZnuA"/>
    <property type="match status" value="1"/>
</dbReference>
<dbReference type="SUPFAM" id="SSF53807">
    <property type="entry name" value="Helical backbone' metal receptor"/>
    <property type="match status" value="1"/>
</dbReference>
<dbReference type="OrthoDB" id="5456598at2"/>
<dbReference type="AlphaFoldDB" id="A0A1I2SXB9"/>
<reference evidence="3" key="1">
    <citation type="submission" date="2016-10" db="EMBL/GenBank/DDBJ databases">
        <authorList>
            <person name="Varghese N."/>
            <person name="Submissions S."/>
        </authorList>
    </citation>
    <scope>NUCLEOTIDE SEQUENCE [LARGE SCALE GENOMIC DNA]</scope>
    <source>
        <strain evidence="3">DSM 17038</strain>
    </source>
</reference>
<dbReference type="STRING" id="341036.SAMN05660649_02056"/>
<dbReference type="GO" id="GO:0030001">
    <property type="term" value="P:metal ion transport"/>
    <property type="evidence" value="ECO:0007669"/>
    <property type="project" value="InterPro"/>
</dbReference>
<sequence length="289" mass="31009">MRKRNLMLFSSLVVIMASLLSAGCGNSGAASDTGDARQAEPLQIVTTTSSIAEIVNSVAGDKAEIINLVPPATCPGHFDVKPEDMKVLADADLFMLHNWQGEKFSDSMIKSAANTNLDKIVYDIEGNWIAPPVRMEAIGRITADLAKAAPENETSFLEASNRLKEETQRVGDEQKKRLDEAGVNKVNVLVNDMQAGFVKWTGFNVIGVYGRAEDMSPQDIDDLIKLGRANNVTLVVDNLQSGKEAGVGIAKEIGAAQVTLNNFPGGIPDTDTWAKAVTKNVDLLLATLP</sequence>
<protein>
    <submittedName>
        <fullName evidence="2">Zinc transport system substrate-binding protein</fullName>
    </submittedName>
</protein>
<dbReference type="InterPro" id="IPR006129">
    <property type="entry name" value="AdhesinB"/>
</dbReference>
<dbReference type="InterPro" id="IPR006127">
    <property type="entry name" value="ZnuA-like"/>
</dbReference>
<gene>
    <name evidence="2" type="ORF">SAMN05660649_02056</name>
</gene>
<name>A0A1I2SXB9_9FIRM</name>
<dbReference type="PROSITE" id="PS51257">
    <property type="entry name" value="PROKAR_LIPOPROTEIN"/>
    <property type="match status" value="1"/>
</dbReference>